<proteinExistence type="predicted"/>
<dbReference type="Proteomes" id="UP000828390">
    <property type="component" value="Unassembled WGS sequence"/>
</dbReference>
<name>A0A9D4BD75_DREPO</name>
<dbReference type="EMBL" id="JAIWYP010000016">
    <property type="protein sequence ID" value="KAH3698331.1"/>
    <property type="molecule type" value="Genomic_DNA"/>
</dbReference>
<comment type="caution">
    <text evidence="1">The sequence shown here is derived from an EMBL/GenBank/DDBJ whole genome shotgun (WGS) entry which is preliminary data.</text>
</comment>
<protein>
    <submittedName>
        <fullName evidence="1">Uncharacterized protein</fullName>
    </submittedName>
</protein>
<sequence>MAQETFPQGKVFPLDKLFDRRKDVVCLVEKLWTAEMAHNLYFAKMGENKRLKVIYYWLNTTEEDAMKNTNQAHGLSRTVMKVPR</sequence>
<accession>A0A9D4BD75</accession>
<evidence type="ECO:0000313" key="1">
    <source>
        <dbReference type="EMBL" id="KAH3698331.1"/>
    </source>
</evidence>
<gene>
    <name evidence="1" type="ORF">DPMN_085850</name>
</gene>
<reference evidence="1" key="2">
    <citation type="submission" date="2020-11" db="EMBL/GenBank/DDBJ databases">
        <authorList>
            <person name="McCartney M.A."/>
            <person name="Auch B."/>
            <person name="Kono T."/>
            <person name="Mallez S."/>
            <person name="Becker A."/>
            <person name="Gohl D.M."/>
            <person name="Silverstein K.A.T."/>
            <person name="Koren S."/>
            <person name="Bechman K.B."/>
            <person name="Herman A."/>
            <person name="Abrahante J.E."/>
            <person name="Garbe J."/>
        </authorList>
    </citation>
    <scope>NUCLEOTIDE SEQUENCE</scope>
    <source>
        <strain evidence="1">Duluth1</strain>
        <tissue evidence="1">Whole animal</tissue>
    </source>
</reference>
<dbReference type="AlphaFoldDB" id="A0A9D4BD75"/>
<keyword evidence="2" id="KW-1185">Reference proteome</keyword>
<reference evidence="1" key="1">
    <citation type="journal article" date="2019" name="bioRxiv">
        <title>The Genome of the Zebra Mussel, Dreissena polymorpha: A Resource for Invasive Species Research.</title>
        <authorList>
            <person name="McCartney M.A."/>
            <person name="Auch B."/>
            <person name="Kono T."/>
            <person name="Mallez S."/>
            <person name="Zhang Y."/>
            <person name="Obille A."/>
            <person name="Becker A."/>
            <person name="Abrahante J.E."/>
            <person name="Garbe J."/>
            <person name="Badalamenti J.P."/>
            <person name="Herman A."/>
            <person name="Mangelson H."/>
            <person name="Liachko I."/>
            <person name="Sullivan S."/>
            <person name="Sone E.D."/>
            <person name="Koren S."/>
            <person name="Silverstein K.A.T."/>
            <person name="Beckman K.B."/>
            <person name="Gohl D.M."/>
        </authorList>
    </citation>
    <scope>NUCLEOTIDE SEQUENCE</scope>
    <source>
        <strain evidence="1">Duluth1</strain>
        <tissue evidence="1">Whole animal</tissue>
    </source>
</reference>
<organism evidence="1 2">
    <name type="scientific">Dreissena polymorpha</name>
    <name type="common">Zebra mussel</name>
    <name type="synonym">Mytilus polymorpha</name>
    <dbReference type="NCBI Taxonomy" id="45954"/>
    <lineage>
        <taxon>Eukaryota</taxon>
        <taxon>Metazoa</taxon>
        <taxon>Spiralia</taxon>
        <taxon>Lophotrochozoa</taxon>
        <taxon>Mollusca</taxon>
        <taxon>Bivalvia</taxon>
        <taxon>Autobranchia</taxon>
        <taxon>Heteroconchia</taxon>
        <taxon>Euheterodonta</taxon>
        <taxon>Imparidentia</taxon>
        <taxon>Neoheterodontei</taxon>
        <taxon>Myida</taxon>
        <taxon>Dreissenoidea</taxon>
        <taxon>Dreissenidae</taxon>
        <taxon>Dreissena</taxon>
    </lineage>
</organism>
<evidence type="ECO:0000313" key="2">
    <source>
        <dbReference type="Proteomes" id="UP000828390"/>
    </source>
</evidence>